<sequence length="201" mass="22085">MEVRFQDMSISADIMVKDESDITVELPTLTNVIKTGFREIRSSTLVVKKQVLKNVSGVFKPGTITLVLGQPGSGKSSLMKLLSGRFPSQKNVTVEGEITFNGIPSDTLRTRLPQIVSYVSQRDQHHPSLTVKETLQFAHACCGGSLPTRDEQHFINGTPEENNTALDAARAMFKHYPDILIQQLGLDICQNTVVGDAMTRG</sequence>
<evidence type="ECO:0000256" key="1">
    <source>
        <dbReference type="ARBA" id="ARBA00022448"/>
    </source>
</evidence>
<evidence type="ECO:0000313" key="3">
    <source>
        <dbReference type="EMBL" id="ETI55551.1"/>
    </source>
</evidence>
<dbReference type="GO" id="GO:0016887">
    <property type="term" value="F:ATP hydrolysis activity"/>
    <property type="evidence" value="ECO:0007669"/>
    <property type="project" value="InterPro"/>
</dbReference>
<dbReference type="PANTHER" id="PTHR19241">
    <property type="entry name" value="ATP-BINDING CASSETTE TRANSPORTER"/>
    <property type="match status" value="1"/>
</dbReference>
<dbReference type="HOGENOM" id="CLU_000604_91_0_1"/>
<keyword evidence="1" id="KW-0813">Transport</keyword>
<dbReference type="InterPro" id="IPR027417">
    <property type="entry name" value="P-loop_NTPase"/>
</dbReference>
<dbReference type="eggNOG" id="KOG0065">
    <property type="taxonomic scope" value="Eukaryota"/>
</dbReference>
<accession>V9FWV8</accession>
<evidence type="ECO:0000259" key="2">
    <source>
        <dbReference type="Pfam" id="PF00005"/>
    </source>
</evidence>
<organism evidence="3 4">
    <name type="scientific">Phytophthora nicotianae P1569</name>
    <dbReference type="NCBI Taxonomy" id="1317065"/>
    <lineage>
        <taxon>Eukaryota</taxon>
        <taxon>Sar</taxon>
        <taxon>Stramenopiles</taxon>
        <taxon>Oomycota</taxon>
        <taxon>Peronosporomycetes</taxon>
        <taxon>Peronosporales</taxon>
        <taxon>Peronosporaceae</taxon>
        <taxon>Phytophthora</taxon>
    </lineage>
</organism>
<evidence type="ECO:0000313" key="4">
    <source>
        <dbReference type="Proteomes" id="UP000018721"/>
    </source>
</evidence>
<dbReference type="Gene3D" id="3.40.50.300">
    <property type="entry name" value="P-loop containing nucleotide triphosphate hydrolases"/>
    <property type="match status" value="1"/>
</dbReference>
<feature type="domain" description="ABC transporter" evidence="2">
    <location>
        <begin position="52"/>
        <end position="164"/>
    </location>
</feature>
<protein>
    <recommendedName>
        <fullName evidence="2">ABC transporter domain-containing protein</fullName>
    </recommendedName>
</protein>
<comment type="caution">
    <text evidence="3">The sequence shown here is derived from an EMBL/GenBank/DDBJ whole genome shotgun (WGS) entry which is preliminary data.</text>
</comment>
<dbReference type="GO" id="GO:0005524">
    <property type="term" value="F:ATP binding"/>
    <property type="evidence" value="ECO:0007669"/>
    <property type="project" value="InterPro"/>
</dbReference>
<dbReference type="Pfam" id="PF00005">
    <property type="entry name" value="ABC_tran"/>
    <property type="match status" value="1"/>
</dbReference>
<keyword evidence="4" id="KW-1185">Reference proteome</keyword>
<gene>
    <name evidence="3" type="ORF">F443_01792</name>
</gene>
<dbReference type="OrthoDB" id="113443at2759"/>
<dbReference type="Proteomes" id="UP000018721">
    <property type="component" value="Unassembled WGS sequence"/>
</dbReference>
<name>V9FWV8_PHYNI</name>
<reference evidence="3 4" key="1">
    <citation type="submission" date="2013-11" db="EMBL/GenBank/DDBJ databases">
        <title>The Genome Sequence of Phytophthora parasitica P1569.</title>
        <authorList>
            <consortium name="The Broad Institute Genomics Platform"/>
            <person name="Russ C."/>
            <person name="Tyler B."/>
            <person name="Panabieres F."/>
            <person name="Shan W."/>
            <person name="Tripathy S."/>
            <person name="Grunwald N."/>
            <person name="Machado M."/>
            <person name="Johnson C.S."/>
            <person name="Arredondo F."/>
            <person name="Hong C."/>
            <person name="Coffey M."/>
            <person name="Young S.K."/>
            <person name="Zeng Q."/>
            <person name="Gargeya S."/>
            <person name="Fitzgerald M."/>
            <person name="Abouelleil A."/>
            <person name="Alvarado L."/>
            <person name="Chapman S.B."/>
            <person name="Gainer-Dewar J."/>
            <person name="Goldberg J."/>
            <person name="Griggs A."/>
            <person name="Gujja S."/>
            <person name="Hansen M."/>
            <person name="Howarth C."/>
            <person name="Imamovic A."/>
            <person name="Ireland A."/>
            <person name="Larimer J."/>
            <person name="McCowan C."/>
            <person name="Murphy C."/>
            <person name="Pearson M."/>
            <person name="Poon T.W."/>
            <person name="Priest M."/>
            <person name="Roberts A."/>
            <person name="Saif S."/>
            <person name="Shea T."/>
            <person name="Sykes S."/>
            <person name="Wortman J."/>
            <person name="Nusbaum C."/>
            <person name="Birren B."/>
        </authorList>
    </citation>
    <scope>NUCLEOTIDE SEQUENCE [LARGE SCALE GENOMIC DNA]</scope>
    <source>
        <strain evidence="3 4">P1569</strain>
    </source>
</reference>
<proteinExistence type="predicted"/>
<dbReference type="InterPro" id="IPR003439">
    <property type="entry name" value="ABC_transporter-like_ATP-bd"/>
</dbReference>
<dbReference type="EMBL" id="ANIZ01000300">
    <property type="protein sequence ID" value="ETI55551.1"/>
    <property type="molecule type" value="Genomic_DNA"/>
</dbReference>
<dbReference type="AlphaFoldDB" id="V9FWV8"/>
<dbReference type="SUPFAM" id="SSF52540">
    <property type="entry name" value="P-loop containing nucleoside triphosphate hydrolases"/>
    <property type="match status" value="1"/>
</dbReference>